<feature type="transmembrane region" description="Helical" evidence="1">
    <location>
        <begin position="47"/>
        <end position="69"/>
    </location>
</feature>
<dbReference type="Proteomes" id="UP000705508">
    <property type="component" value="Unassembled WGS sequence"/>
</dbReference>
<reference evidence="2" key="2">
    <citation type="journal article" date="2021" name="Sci. Rep.">
        <title>The distribution of antibiotic resistance genes in chicken gut microbiota commensals.</title>
        <authorList>
            <person name="Juricova H."/>
            <person name="Matiasovicova J."/>
            <person name="Kubasova T."/>
            <person name="Cejkova D."/>
            <person name="Rychlik I."/>
        </authorList>
    </citation>
    <scope>NUCLEOTIDE SEQUENCE</scope>
    <source>
        <strain evidence="2">An582</strain>
    </source>
</reference>
<dbReference type="GO" id="GO:0140359">
    <property type="term" value="F:ABC-type transporter activity"/>
    <property type="evidence" value="ECO:0007669"/>
    <property type="project" value="InterPro"/>
</dbReference>
<evidence type="ECO:0000313" key="3">
    <source>
        <dbReference type="Proteomes" id="UP000705508"/>
    </source>
</evidence>
<feature type="transmembrane region" description="Helical" evidence="1">
    <location>
        <begin position="12"/>
        <end position="35"/>
    </location>
</feature>
<protein>
    <submittedName>
        <fullName evidence="2">ABC transporter permease subunit</fullName>
    </submittedName>
</protein>
<dbReference type="AlphaFoldDB" id="A0A938XB55"/>
<organism evidence="2 3">
    <name type="scientific">Mordavella massiliensis</name>
    <dbReference type="NCBI Taxonomy" id="1871024"/>
    <lineage>
        <taxon>Bacteria</taxon>
        <taxon>Bacillati</taxon>
        <taxon>Bacillota</taxon>
        <taxon>Clostridia</taxon>
        <taxon>Eubacteriales</taxon>
        <taxon>Clostridiaceae</taxon>
        <taxon>Mordavella</taxon>
    </lineage>
</organism>
<accession>A0A938XB55</accession>
<dbReference type="Pfam" id="PF12679">
    <property type="entry name" value="ABC2_membrane_2"/>
    <property type="match status" value="1"/>
</dbReference>
<reference evidence="2" key="1">
    <citation type="submission" date="2020-08" db="EMBL/GenBank/DDBJ databases">
        <authorList>
            <person name="Cejkova D."/>
            <person name="Kubasova T."/>
            <person name="Jahodarova E."/>
            <person name="Rychlik I."/>
        </authorList>
    </citation>
    <scope>NUCLEOTIDE SEQUENCE</scope>
    <source>
        <strain evidence="2">An582</strain>
    </source>
</reference>
<name>A0A938XB55_9CLOT</name>
<dbReference type="RefSeq" id="WP_204906236.1">
    <property type="nucleotide sequence ID" value="NZ_JACJKS010000006.1"/>
</dbReference>
<comment type="caution">
    <text evidence="2">The sequence shown here is derived from an EMBL/GenBank/DDBJ whole genome shotgun (WGS) entry which is preliminary data.</text>
</comment>
<feature type="transmembrane region" description="Helical" evidence="1">
    <location>
        <begin position="209"/>
        <end position="228"/>
    </location>
</feature>
<feature type="transmembrane region" description="Helical" evidence="1">
    <location>
        <begin position="263"/>
        <end position="281"/>
    </location>
</feature>
<sequence length="287" mass="32082">MTAVFRHEMRLLFSGLTAYVYGMFSLLAVAIYMMYYNLSMGYANFEYALAGASFALLIMIPILTMRVIAEEKKQKTDQLLYSLPVSTTQVVVGKFLALLLTSVIPLVFVVAYPVILKQYGSLYLPTAWGALAGYIMLTASLLAIGIFISSLTESQPMAAGICFAAMVLNYYMVKLAQYATSSAFGSLVALIVMEFILALLINHMTGNSFLAELTGGVAMLGTAAVYLFRTDWFEGLFPKILENISVYERFYEFVDGVFDYTHVVYFVSVIVFFLFLTVQSLEKRRYN</sequence>
<evidence type="ECO:0000256" key="1">
    <source>
        <dbReference type="SAM" id="Phobius"/>
    </source>
</evidence>
<proteinExistence type="predicted"/>
<keyword evidence="1" id="KW-1133">Transmembrane helix</keyword>
<keyword evidence="1" id="KW-0472">Membrane</keyword>
<keyword evidence="1" id="KW-0812">Transmembrane</keyword>
<feature type="transmembrane region" description="Helical" evidence="1">
    <location>
        <begin position="90"/>
        <end position="115"/>
    </location>
</feature>
<gene>
    <name evidence="2" type="ORF">H6A20_06035</name>
</gene>
<evidence type="ECO:0000313" key="2">
    <source>
        <dbReference type="EMBL" id="MBM6948216.1"/>
    </source>
</evidence>
<dbReference type="EMBL" id="JACJKS010000006">
    <property type="protein sequence ID" value="MBM6948216.1"/>
    <property type="molecule type" value="Genomic_DNA"/>
</dbReference>
<feature type="transmembrane region" description="Helical" evidence="1">
    <location>
        <begin position="127"/>
        <end position="149"/>
    </location>
</feature>
<feature type="transmembrane region" description="Helical" evidence="1">
    <location>
        <begin position="179"/>
        <end position="202"/>
    </location>
</feature>
<feature type="transmembrane region" description="Helical" evidence="1">
    <location>
        <begin position="156"/>
        <end position="173"/>
    </location>
</feature>
<dbReference type="GO" id="GO:0016020">
    <property type="term" value="C:membrane"/>
    <property type="evidence" value="ECO:0007669"/>
    <property type="project" value="UniProtKB-SubCell"/>
</dbReference>